<dbReference type="InterPro" id="IPR000847">
    <property type="entry name" value="LysR_HTH_N"/>
</dbReference>
<dbReference type="Gene3D" id="1.10.10.10">
    <property type="entry name" value="Winged helix-like DNA-binding domain superfamily/Winged helix DNA-binding domain"/>
    <property type="match status" value="1"/>
</dbReference>
<evidence type="ECO:0000313" key="6">
    <source>
        <dbReference type="EMBL" id="GFJ77149.1"/>
    </source>
</evidence>
<keyword evidence="7" id="KW-1185">Reference proteome</keyword>
<evidence type="ECO:0000259" key="5">
    <source>
        <dbReference type="PROSITE" id="PS50931"/>
    </source>
</evidence>
<dbReference type="RefSeq" id="WP_345510866.1">
    <property type="nucleotide sequence ID" value="NZ_BAABGO010000005.1"/>
</dbReference>
<dbReference type="AlphaFoldDB" id="A0A6V8K4P2"/>
<comment type="caution">
    <text evidence="6">The sequence shown here is derived from an EMBL/GenBank/DDBJ whole genome shotgun (WGS) entry which is preliminary data.</text>
</comment>
<sequence>MNNERVGGDLEIRMLRSFVVVAEELHFSRAAQRLFVAQQALSREIQRLEDRVGRPLFTRTTRQVALTAAGEELLGYARRLLALHDKALHALRGEPEPLLVDVVGPGLTPSLALAEARGLVRDVEFFARERQGLDGAVTTLSGRAERGGRIDVAFGRWTASGARAAGLRHRTVRLEPIMVLLPRAHPLAAQPAVPVAELEGSGVCFRAGDHVTQDWDEAMHQLLGPLGIDPALAHPPVHGADELAHHLHLRDAPILTLSTQPAVEGAVSRPLVRPVALYPWAMLWRADLDHPGLPALHAAVDKLSAAGGWLHRPDGAWLPDPEATRA</sequence>
<comment type="similarity">
    <text evidence="1">Belongs to the LysR transcriptional regulatory family.</text>
</comment>
<proteinExistence type="inferred from homology"/>
<dbReference type="PANTHER" id="PTHR30346">
    <property type="entry name" value="TRANSCRIPTIONAL DUAL REGULATOR HCAR-RELATED"/>
    <property type="match status" value="1"/>
</dbReference>
<dbReference type="PANTHER" id="PTHR30346:SF0">
    <property type="entry name" value="HCA OPERON TRANSCRIPTIONAL ACTIVATOR HCAR"/>
    <property type="match status" value="1"/>
</dbReference>
<keyword evidence="3" id="KW-0238">DNA-binding</keyword>
<evidence type="ECO:0000313" key="7">
    <source>
        <dbReference type="Proteomes" id="UP000482800"/>
    </source>
</evidence>
<keyword evidence="4" id="KW-0804">Transcription</keyword>
<reference evidence="6 7" key="2">
    <citation type="submission" date="2020-03" db="EMBL/GenBank/DDBJ databases">
        <authorList>
            <person name="Ichikawa N."/>
            <person name="Kimura A."/>
            <person name="Kitahashi Y."/>
            <person name="Uohara A."/>
        </authorList>
    </citation>
    <scope>NUCLEOTIDE SEQUENCE [LARGE SCALE GENOMIC DNA]</scope>
    <source>
        <strain evidence="6 7">NBRC 108639</strain>
    </source>
</reference>
<name>A0A6V8K4P2_9ACTN</name>
<evidence type="ECO:0000256" key="3">
    <source>
        <dbReference type="ARBA" id="ARBA00023125"/>
    </source>
</evidence>
<dbReference type="SUPFAM" id="SSF53850">
    <property type="entry name" value="Periplasmic binding protein-like II"/>
    <property type="match status" value="1"/>
</dbReference>
<dbReference type="PRINTS" id="PR00039">
    <property type="entry name" value="HTHLYSR"/>
</dbReference>
<organism evidence="6 7">
    <name type="scientific">Phytohabitans houttuyneae</name>
    <dbReference type="NCBI Taxonomy" id="1076126"/>
    <lineage>
        <taxon>Bacteria</taxon>
        <taxon>Bacillati</taxon>
        <taxon>Actinomycetota</taxon>
        <taxon>Actinomycetes</taxon>
        <taxon>Micromonosporales</taxon>
        <taxon>Micromonosporaceae</taxon>
    </lineage>
</organism>
<accession>A0A6V8K4P2</accession>
<keyword evidence="2" id="KW-0805">Transcription regulation</keyword>
<dbReference type="Proteomes" id="UP000482800">
    <property type="component" value="Unassembled WGS sequence"/>
</dbReference>
<evidence type="ECO:0000256" key="4">
    <source>
        <dbReference type="ARBA" id="ARBA00023163"/>
    </source>
</evidence>
<evidence type="ECO:0000256" key="1">
    <source>
        <dbReference type="ARBA" id="ARBA00009437"/>
    </source>
</evidence>
<reference evidence="6 7" key="1">
    <citation type="submission" date="2020-03" db="EMBL/GenBank/DDBJ databases">
        <title>Whole genome shotgun sequence of Phytohabitans houttuyneae NBRC 108639.</title>
        <authorList>
            <person name="Komaki H."/>
            <person name="Tamura T."/>
        </authorList>
    </citation>
    <scope>NUCLEOTIDE SEQUENCE [LARGE SCALE GENOMIC DNA]</scope>
    <source>
        <strain evidence="6 7">NBRC 108639</strain>
    </source>
</reference>
<dbReference type="SUPFAM" id="SSF46785">
    <property type="entry name" value="Winged helix' DNA-binding domain"/>
    <property type="match status" value="1"/>
</dbReference>
<protein>
    <submittedName>
        <fullName evidence="6">LysR family transcriptional regulator</fullName>
    </submittedName>
</protein>
<dbReference type="Gene3D" id="3.40.190.10">
    <property type="entry name" value="Periplasmic binding protein-like II"/>
    <property type="match status" value="2"/>
</dbReference>
<evidence type="ECO:0000256" key="2">
    <source>
        <dbReference type="ARBA" id="ARBA00023015"/>
    </source>
</evidence>
<feature type="domain" description="HTH lysR-type" evidence="5">
    <location>
        <begin position="10"/>
        <end position="67"/>
    </location>
</feature>
<dbReference type="GO" id="GO:0003677">
    <property type="term" value="F:DNA binding"/>
    <property type="evidence" value="ECO:0007669"/>
    <property type="project" value="UniProtKB-KW"/>
</dbReference>
<dbReference type="EMBL" id="BLPF01000001">
    <property type="protein sequence ID" value="GFJ77149.1"/>
    <property type="molecule type" value="Genomic_DNA"/>
</dbReference>
<dbReference type="GO" id="GO:0032993">
    <property type="term" value="C:protein-DNA complex"/>
    <property type="evidence" value="ECO:0007669"/>
    <property type="project" value="TreeGrafter"/>
</dbReference>
<gene>
    <name evidence="6" type="ORF">Phou_013290</name>
</gene>
<dbReference type="Pfam" id="PF00126">
    <property type="entry name" value="HTH_1"/>
    <property type="match status" value="1"/>
</dbReference>
<dbReference type="FunFam" id="1.10.10.10:FF:000001">
    <property type="entry name" value="LysR family transcriptional regulator"/>
    <property type="match status" value="1"/>
</dbReference>
<dbReference type="PROSITE" id="PS50931">
    <property type="entry name" value="HTH_LYSR"/>
    <property type="match status" value="1"/>
</dbReference>
<dbReference type="InterPro" id="IPR036388">
    <property type="entry name" value="WH-like_DNA-bd_sf"/>
</dbReference>
<dbReference type="InterPro" id="IPR036390">
    <property type="entry name" value="WH_DNA-bd_sf"/>
</dbReference>
<dbReference type="GO" id="GO:0003700">
    <property type="term" value="F:DNA-binding transcription factor activity"/>
    <property type="evidence" value="ECO:0007669"/>
    <property type="project" value="InterPro"/>
</dbReference>